<comment type="caution">
    <text evidence="1">The sequence shown here is derived from an EMBL/GenBank/DDBJ whole genome shotgun (WGS) entry which is preliminary data.</text>
</comment>
<keyword evidence="2" id="KW-1185">Reference proteome</keyword>
<dbReference type="InterPro" id="IPR005262">
    <property type="entry name" value="MJ1255-like"/>
</dbReference>
<reference evidence="1" key="1">
    <citation type="submission" date="2021-05" db="EMBL/GenBank/DDBJ databases">
        <title>Molecular characterization for Shewanella algae harboring chromosomal blaOXA-55-like strains isolated from clinical and environment sample.</title>
        <authorList>
            <person name="Ohama Y."/>
            <person name="Aoki K."/>
            <person name="Harada S."/>
            <person name="Moriya K."/>
            <person name="Ishii Y."/>
            <person name="Tateda K."/>
        </authorList>
    </citation>
    <scope>NUCLEOTIDE SEQUENCE</scope>
    <source>
        <strain evidence="1">JCM 11563</strain>
    </source>
</reference>
<evidence type="ECO:0000313" key="1">
    <source>
        <dbReference type="EMBL" id="GIU41086.1"/>
    </source>
</evidence>
<gene>
    <name evidence="1" type="ORF">TUM4438_04000</name>
</gene>
<evidence type="ECO:0000313" key="2">
    <source>
        <dbReference type="Proteomes" id="UP000887104"/>
    </source>
</evidence>
<dbReference type="Gene3D" id="3.40.50.2000">
    <property type="entry name" value="Glycogen Phosphorylase B"/>
    <property type="match status" value="1"/>
</dbReference>
<proteinExistence type="predicted"/>
<keyword evidence="1" id="KW-0808">Transferase</keyword>
<dbReference type="GO" id="GO:0016740">
    <property type="term" value="F:transferase activity"/>
    <property type="evidence" value="ECO:0007669"/>
    <property type="project" value="UniProtKB-KW"/>
</dbReference>
<dbReference type="RefSeq" id="WP_220778878.1">
    <property type="nucleotide sequence ID" value="NZ_BPEY01000004.1"/>
</dbReference>
<organism evidence="1 2">
    <name type="scientific">Shewanella sairae</name>
    <dbReference type="NCBI Taxonomy" id="190310"/>
    <lineage>
        <taxon>Bacteria</taxon>
        <taxon>Pseudomonadati</taxon>
        <taxon>Pseudomonadota</taxon>
        <taxon>Gammaproteobacteria</taxon>
        <taxon>Alteromonadales</taxon>
        <taxon>Shewanellaceae</taxon>
        <taxon>Shewanella</taxon>
    </lineage>
</organism>
<protein>
    <submittedName>
        <fullName evidence="1">Glycosyl transferase</fullName>
    </submittedName>
</protein>
<name>A0ABQ4P0Q6_9GAMM</name>
<dbReference type="SUPFAM" id="SSF53756">
    <property type="entry name" value="UDP-Glycosyltransferase/glycogen phosphorylase"/>
    <property type="match status" value="1"/>
</dbReference>
<dbReference type="Proteomes" id="UP000887104">
    <property type="component" value="Unassembled WGS sequence"/>
</dbReference>
<dbReference type="EMBL" id="BPEY01000004">
    <property type="protein sequence ID" value="GIU41086.1"/>
    <property type="molecule type" value="Genomic_DNA"/>
</dbReference>
<dbReference type="NCBIfam" id="TIGR00661">
    <property type="entry name" value="MJ1255"/>
    <property type="match status" value="1"/>
</dbReference>
<dbReference type="Pfam" id="PF13528">
    <property type="entry name" value="Glyco_trans_1_3"/>
    <property type="match status" value="2"/>
</dbReference>
<sequence length="351" mass="39009">MRILYGVQGTGNGHLSRARVMAKALQRKGVDVDFFFSGRSPEQFFDMQCFGHYKVQSGLTFATEAGRVSVAKTAKQNAWLGFIKDVKNLDLTGYDLVLNDFEPVSAWAAKNQRIPSIGISHQAALHFPVPKAGDSWFNDMMLNYFAPVDIALGCHWHHFGFPILPPFVEVDVVEQQLAHQILVYLPFESPDDIARFLAPFSDYTFLVYHASAASGSLPEHIKWHGFDRHGFKAAMANCGGVIGNAGFELASEALTLGKKLLIKPLLGQFEQLSNVVALELLGAAECMKTSLDSDVLRRWLKAPMPEAIAYPEVGDALVTWLLEGDWTQPEKLCQSLWQEVTLPVSWQKKSP</sequence>
<accession>A0ABQ4P0Q6</accession>